<reference evidence="2" key="1">
    <citation type="submission" date="2017-09" db="EMBL/GenBank/DDBJ databases">
        <title>Metaegenomics of thermophilic ammonia-oxidizing enrichment culture.</title>
        <authorList>
            <person name="Kato S."/>
            <person name="Suzuki K."/>
        </authorList>
    </citation>
    <scope>NUCLEOTIDE SEQUENCE [LARGE SCALE GENOMIC DNA]</scope>
</reference>
<evidence type="ECO:0000313" key="1">
    <source>
        <dbReference type="EMBL" id="GBC99927.1"/>
    </source>
</evidence>
<protein>
    <recommendedName>
        <fullName evidence="3">Conjugal transfer protein TraF</fullName>
    </recommendedName>
</protein>
<dbReference type="EMBL" id="BEHT01000043">
    <property type="protein sequence ID" value="GBC99927.1"/>
    <property type="molecule type" value="Genomic_DNA"/>
</dbReference>
<comment type="caution">
    <text evidence="1">The sequence shown here is derived from an EMBL/GenBank/DDBJ whole genome shotgun (WGS) entry which is preliminary data.</text>
</comment>
<dbReference type="Proteomes" id="UP000236173">
    <property type="component" value="Unassembled WGS sequence"/>
</dbReference>
<dbReference type="Pfam" id="PF13729">
    <property type="entry name" value="TraF_2"/>
    <property type="match status" value="1"/>
</dbReference>
<dbReference type="InterPro" id="IPR032811">
    <property type="entry name" value="Put_conjugal_transfer"/>
</dbReference>
<accession>A0A2H5XFK5</accession>
<evidence type="ECO:0008006" key="3">
    <source>
        <dbReference type="Google" id="ProtNLM"/>
    </source>
</evidence>
<dbReference type="Gene3D" id="2.40.160.60">
    <property type="entry name" value="Outer membrane protein transport protein (OMPP1/FadL/TodX)"/>
    <property type="match status" value="1"/>
</dbReference>
<name>A0A2H5XFK5_9BACT</name>
<evidence type="ECO:0000313" key="2">
    <source>
        <dbReference type="Proteomes" id="UP000236173"/>
    </source>
</evidence>
<sequence>MWRWVGCSVLVVAWATMGFGQQIGPKALDRSFQRPGARALGMGGAYLLATDDATAVAWNPAALVNVRRFTVPIEVAARAQNFRVQDLRDLADDLKDIRDQIGLNPNPQVVAAAVQEVREFGLRHGAVANGTPATLTGSLAPIVGLTFGAYGVSVSNGTFGQMQIFVDQQNDPDPSDQIPNSAQPNNIYARGGYVALSSLAVAHARPLPMGLSLGVAVRGVRADFQGFAASAGYDPNNLQNVDAQGIPFARVHKTRFTLDVGALWEPPVQPPMMKVRYAAVVRNLVPVKFNLPARDLQGNAVAGFDFAFRLNPEVDAGVLVEWQDRTIGVLELHNLTSSNGGDTTLHVGIEHWLGLRTFALRLGYDDDRPVVGLGINLRAVRIDAAVGFKPRERLAVGVSFRF</sequence>
<gene>
    <name evidence="1" type="ORF">HRbin17_02460</name>
</gene>
<proteinExistence type="predicted"/>
<organism evidence="1 2">
    <name type="scientific">Candidatus Fervidibacter japonicus</name>
    <dbReference type="NCBI Taxonomy" id="2035412"/>
    <lineage>
        <taxon>Bacteria</taxon>
        <taxon>Candidatus Fervidibacterota</taxon>
        <taxon>Candidatus Fervidibacter</taxon>
    </lineage>
</organism>
<dbReference type="AlphaFoldDB" id="A0A2H5XFK5"/>